<dbReference type="Pfam" id="PF18435">
    <property type="entry name" value="EstA_Ig_like"/>
    <property type="match status" value="1"/>
</dbReference>
<feature type="transmembrane region" description="Helical" evidence="9">
    <location>
        <begin position="21"/>
        <end position="43"/>
    </location>
</feature>
<evidence type="ECO:0000259" key="10">
    <source>
        <dbReference type="Pfam" id="PF18435"/>
    </source>
</evidence>
<dbReference type="EC" id="2.3.1.122" evidence="3"/>
<dbReference type="InterPro" id="IPR050955">
    <property type="entry name" value="Plant_Biomass_Hydrol_Est"/>
</dbReference>
<keyword evidence="11" id="KW-0378">Hydrolase</keyword>
<dbReference type="PANTHER" id="PTHR43037">
    <property type="entry name" value="UNNAMED PRODUCT-RELATED"/>
    <property type="match status" value="1"/>
</dbReference>
<keyword evidence="12" id="KW-1185">Reference proteome</keyword>
<keyword evidence="5" id="KW-0732">Signal</keyword>
<organism evidence="11 12">
    <name type="scientific">Streptomyces hyaluromycini</name>
    <dbReference type="NCBI Taxonomy" id="1377993"/>
    <lineage>
        <taxon>Bacteria</taxon>
        <taxon>Bacillati</taxon>
        <taxon>Actinomycetota</taxon>
        <taxon>Actinomycetes</taxon>
        <taxon>Kitasatosporales</taxon>
        <taxon>Streptomycetaceae</taxon>
        <taxon>Streptomyces</taxon>
    </lineage>
</organism>
<feature type="domain" description="Esterase Ig-like N-terminal" evidence="10">
    <location>
        <begin position="58"/>
        <end position="200"/>
    </location>
</feature>
<keyword evidence="9" id="KW-0472">Membrane</keyword>
<evidence type="ECO:0000256" key="3">
    <source>
        <dbReference type="ARBA" id="ARBA00012820"/>
    </source>
</evidence>
<feature type="region of interest" description="Disordered" evidence="8">
    <location>
        <begin position="137"/>
        <end position="175"/>
    </location>
</feature>
<feature type="compositionally biased region" description="Low complexity" evidence="8">
    <location>
        <begin position="146"/>
        <end position="157"/>
    </location>
</feature>
<dbReference type="GO" id="GO:0016787">
    <property type="term" value="F:hydrolase activity"/>
    <property type="evidence" value="ECO:0007669"/>
    <property type="project" value="UniProtKB-KW"/>
</dbReference>
<dbReference type="PANTHER" id="PTHR43037:SF1">
    <property type="entry name" value="BLL1128 PROTEIN"/>
    <property type="match status" value="1"/>
</dbReference>
<comment type="catalytic activity">
    <reaction evidence="1">
        <text>2 alpha,alpha'-trehalose 6-mycolate = alpha,alpha'-trehalose 6,6'-bismycolate + alpha,alpha-trehalose</text>
        <dbReference type="Rhea" id="RHEA:23472"/>
        <dbReference type="ChEBI" id="CHEBI:16551"/>
        <dbReference type="ChEBI" id="CHEBI:18195"/>
        <dbReference type="ChEBI" id="CHEBI:18234"/>
        <dbReference type="EC" id="2.3.1.122"/>
    </reaction>
</comment>
<dbReference type="InterPro" id="IPR029058">
    <property type="entry name" value="AB_hydrolase_fold"/>
</dbReference>
<comment type="catalytic activity">
    <reaction evidence="7">
        <text>an acyl-CoA + a 1,2-diacyl-sn-glycerol = a triacyl-sn-glycerol + CoA</text>
        <dbReference type="Rhea" id="RHEA:10868"/>
        <dbReference type="ChEBI" id="CHEBI:17815"/>
        <dbReference type="ChEBI" id="CHEBI:57287"/>
        <dbReference type="ChEBI" id="CHEBI:58342"/>
        <dbReference type="ChEBI" id="CHEBI:64615"/>
        <dbReference type="EC" id="2.3.1.20"/>
    </reaction>
</comment>
<dbReference type="PROSITE" id="PS51318">
    <property type="entry name" value="TAT"/>
    <property type="match status" value="1"/>
</dbReference>
<comment type="similarity">
    <text evidence="2">Belongs to the mycobacterial A85 antigen family.</text>
</comment>
<dbReference type="EC" id="2.3.1.20" evidence="4"/>
<dbReference type="Gene3D" id="3.40.50.1820">
    <property type="entry name" value="alpha/beta hydrolase"/>
    <property type="match status" value="1"/>
</dbReference>
<sequence length="478" mass="49795">MNCGEQSPLTKESALVERRTFIAGAAAAGAVAIVGGATLGAAAEPNETASTDGHVRGATAITKVFGDGQKLIAVAVEYDRDIDGSALSTSTFAVTGRTVTKVYANRTAALAERGRDGRFVVVELSPDDAAAALWVTQQGGGGGTSTGSPSPSPSESSGSGGAPGAGGPKVGDSTPGGTIVAATASVIQKDTVRTTHGARYAATGTTLTTSAVVNLIVDDFQQFTFDDPATGQTLKYNLFIPKDYNPRKRYPLVLFMHDASVVNVATEGPLVQGLGAVCWASAEDQAKHESFVLAPEYGSVVIDDDYAPSTLFDATANLVQAVTEQYSIDEDRRYTTGQSMGAMMSLGLNIRYPDLFAAAFIVAGQWPAEQVAPLADKKLWIIVSQDDDKAYPGENAITAAIEDAGTQVATAVWDGQSTAAQFAADVRNLKAQKAPVNYASFLTGTTVTADSGTSAHMGTWRIAYTIPGVRDWIMRQSK</sequence>
<reference evidence="11 12" key="1">
    <citation type="submission" date="2024-06" db="EMBL/GenBank/DDBJ databases">
        <title>The Natural Products Discovery Center: Release of the First 8490 Sequenced Strains for Exploring Actinobacteria Biosynthetic Diversity.</title>
        <authorList>
            <person name="Kalkreuter E."/>
            <person name="Kautsar S.A."/>
            <person name="Yang D."/>
            <person name="Bader C.D."/>
            <person name="Teijaro C.N."/>
            <person name="Fluegel L."/>
            <person name="Davis C.M."/>
            <person name="Simpson J.R."/>
            <person name="Lauterbach L."/>
            <person name="Steele A.D."/>
            <person name="Gui C."/>
            <person name="Meng S."/>
            <person name="Li G."/>
            <person name="Viehrig K."/>
            <person name="Ye F."/>
            <person name="Su P."/>
            <person name="Kiefer A.F."/>
            <person name="Nichols A."/>
            <person name="Cepeda A.J."/>
            <person name="Yan W."/>
            <person name="Fan B."/>
            <person name="Jiang Y."/>
            <person name="Adhikari A."/>
            <person name="Zheng C.-J."/>
            <person name="Schuster L."/>
            <person name="Cowan T.M."/>
            <person name="Smanski M.J."/>
            <person name="Chevrette M.G."/>
            <person name="De Carvalho L.P.S."/>
            <person name="Shen B."/>
        </authorList>
    </citation>
    <scope>NUCLEOTIDE SEQUENCE [LARGE SCALE GENOMIC DNA]</scope>
    <source>
        <strain evidence="11 12">NPDC000234</strain>
    </source>
</reference>
<evidence type="ECO:0000256" key="2">
    <source>
        <dbReference type="ARBA" id="ARBA00005874"/>
    </source>
</evidence>
<dbReference type="RefSeq" id="WP_350783272.1">
    <property type="nucleotide sequence ID" value="NZ_JBEPEK010000159.1"/>
</dbReference>
<comment type="caution">
    <text evidence="11">The sequence shown here is derived from an EMBL/GenBank/DDBJ whole genome shotgun (WGS) entry which is preliminary data.</text>
</comment>
<evidence type="ECO:0000256" key="4">
    <source>
        <dbReference type="ARBA" id="ARBA00013244"/>
    </source>
</evidence>
<accession>A0ABV1WZH2</accession>
<keyword evidence="9" id="KW-0812">Transmembrane</keyword>
<evidence type="ECO:0000313" key="11">
    <source>
        <dbReference type="EMBL" id="MER7182166.1"/>
    </source>
</evidence>
<protein>
    <recommendedName>
        <fullName evidence="6">Acyl-CoA:diacylglycerol acyltransferase</fullName>
        <ecNumber evidence="3">2.3.1.122</ecNumber>
        <ecNumber evidence="4">2.3.1.20</ecNumber>
    </recommendedName>
</protein>
<dbReference type="Proteomes" id="UP001474181">
    <property type="component" value="Unassembled WGS sequence"/>
</dbReference>
<feature type="compositionally biased region" description="Gly residues" evidence="8">
    <location>
        <begin position="158"/>
        <end position="169"/>
    </location>
</feature>
<dbReference type="InterPro" id="IPR041172">
    <property type="entry name" value="EstA_Ig-like_N"/>
</dbReference>
<evidence type="ECO:0000313" key="12">
    <source>
        <dbReference type="Proteomes" id="UP001474181"/>
    </source>
</evidence>
<proteinExistence type="inferred from homology"/>
<evidence type="ECO:0000256" key="7">
    <source>
        <dbReference type="ARBA" id="ARBA00048109"/>
    </source>
</evidence>
<dbReference type="EMBL" id="JBEPEK010000159">
    <property type="protein sequence ID" value="MER7182166.1"/>
    <property type="molecule type" value="Genomic_DNA"/>
</dbReference>
<evidence type="ECO:0000256" key="5">
    <source>
        <dbReference type="ARBA" id="ARBA00022729"/>
    </source>
</evidence>
<evidence type="ECO:0000256" key="9">
    <source>
        <dbReference type="SAM" id="Phobius"/>
    </source>
</evidence>
<keyword evidence="9" id="KW-1133">Transmembrane helix</keyword>
<evidence type="ECO:0000256" key="8">
    <source>
        <dbReference type="SAM" id="MobiDB-lite"/>
    </source>
</evidence>
<dbReference type="SUPFAM" id="SSF53474">
    <property type="entry name" value="alpha/beta-Hydrolases"/>
    <property type="match status" value="1"/>
</dbReference>
<gene>
    <name evidence="11" type="ORF">ABT404_22220</name>
</gene>
<dbReference type="InterPro" id="IPR000801">
    <property type="entry name" value="Esterase-like"/>
</dbReference>
<dbReference type="Pfam" id="PF00756">
    <property type="entry name" value="Esterase"/>
    <property type="match status" value="1"/>
</dbReference>
<dbReference type="InterPro" id="IPR006311">
    <property type="entry name" value="TAT_signal"/>
</dbReference>
<evidence type="ECO:0000256" key="1">
    <source>
        <dbReference type="ARBA" id="ARBA00000697"/>
    </source>
</evidence>
<evidence type="ECO:0000256" key="6">
    <source>
        <dbReference type="ARBA" id="ARBA00032572"/>
    </source>
</evidence>
<name>A0ABV1WZH2_9ACTN</name>
<dbReference type="Gene3D" id="2.60.40.2180">
    <property type="match status" value="1"/>
</dbReference>